<organism evidence="3 4">
    <name type="scientific">Seminavis robusta</name>
    <dbReference type="NCBI Taxonomy" id="568900"/>
    <lineage>
        <taxon>Eukaryota</taxon>
        <taxon>Sar</taxon>
        <taxon>Stramenopiles</taxon>
        <taxon>Ochrophyta</taxon>
        <taxon>Bacillariophyta</taxon>
        <taxon>Bacillariophyceae</taxon>
        <taxon>Bacillariophycidae</taxon>
        <taxon>Naviculales</taxon>
        <taxon>Naviculaceae</taxon>
        <taxon>Seminavis</taxon>
    </lineage>
</organism>
<keyword evidence="2" id="KW-0472">Membrane</keyword>
<feature type="region of interest" description="Disordered" evidence="1">
    <location>
        <begin position="51"/>
        <end position="77"/>
    </location>
</feature>
<name>A0A9N8E007_9STRA</name>
<accession>A0A9N8E007</accession>
<evidence type="ECO:0000313" key="4">
    <source>
        <dbReference type="Proteomes" id="UP001153069"/>
    </source>
</evidence>
<dbReference type="Proteomes" id="UP001153069">
    <property type="component" value="Unassembled WGS sequence"/>
</dbReference>
<evidence type="ECO:0000256" key="1">
    <source>
        <dbReference type="SAM" id="MobiDB-lite"/>
    </source>
</evidence>
<feature type="compositionally biased region" description="Basic residues" evidence="1">
    <location>
        <begin position="281"/>
        <end position="298"/>
    </location>
</feature>
<keyword evidence="4" id="KW-1185">Reference proteome</keyword>
<proteinExistence type="predicted"/>
<dbReference type="EMBL" id="CAICTM010000513">
    <property type="protein sequence ID" value="CAB9512016.1"/>
    <property type="molecule type" value="Genomic_DNA"/>
</dbReference>
<dbReference type="AlphaFoldDB" id="A0A9N8E007"/>
<keyword evidence="2" id="KW-1133">Transmembrane helix</keyword>
<feature type="region of interest" description="Disordered" evidence="1">
    <location>
        <begin position="268"/>
        <end position="298"/>
    </location>
</feature>
<keyword evidence="2" id="KW-0812">Transmembrane</keyword>
<feature type="transmembrane region" description="Helical" evidence="2">
    <location>
        <begin position="131"/>
        <end position="156"/>
    </location>
</feature>
<comment type="caution">
    <text evidence="3">The sequence shown here is derived from an EMBL/GenBank/DDBJ whole genome shotgun (WGS) entry which is preliminary data.</text>
</comment>
<sequence>MLRGHNRYVRLFPPGNRIAGSALTEFFKRAVRKDLVCAPRSTICLLSTQSGSLVSPTKTPTKPPQSTTNTTKKSTKSTVIYRRHTSQENRGLRAITAFSLANTSYFTWYAGQCLSSEYLGATVPFYVLPEVGLIGFVTSVIISWGCYTYAACSLVSKLTVHPETRKIRVWFHTFPFWNPAATQNSQQPYDWGDICLDRRRKEVIHLLQKLGGDVTKFSGYLPLYVPPNHPQSTRWPIVLHLRDGVAMSTIRNKDLFLETLLVRHVPRDDKDDDEEFGGSRNRGRRRSRRGNRRRADRR</sequence>
<protein>
    <submittedName>
        <fullName evidence="3">Uncharacterized protein</fullName>
    </submittedName>
</protein>
<evidence type="ECO:0000313" key="3">
    <source>
        <dbReference type="EMBL" id="CAB9512016.1"/>
    </source>
</evidence>
<feature type="transmembrane region" description="Helical" evidence="2">
    <location>
        <begin position="91"/>
        <end position="111"/>
    </location>
</feature>
<evidence type="ECO:0000256" key="2">
    <source>
        <dbReference type="SAM" id="Phobius"/>
    </source>
</evidence>
<feature type="compositionally biased region" description="Low complexity" evidence="1">
    <location>
        <begin position="55"/>
        <end position="77"/>
    </location>
</feature>
<gene>
    <name evidence="3" type="ORF">SEMRO_514_G158050.1</name>
</gene>
<reference evidence="3" key="1">
    <citation type="submission" date="2020-06" db="EMBL/GenBank/DDBJ databases">
        <authorList>
            <consortium name="Plant Systems Biology data submission"/>
        </authorList>
    </citation>
    <scope>NUCLEOTIDE SEQUENCE</scope>
    <source>
        <strain evidence="3">D6</strain>
    </source>
</reference>